<dbReference type="GO" id="GO:0006071">
    <property type="term" value="P:glycerol metabolic process"/>
    <property type="evidence" value="ECO:0007669"/>
    <property type="project" value="InterPro"/>
</dbReference>
<protein>
    <submittedName>
        <fullName evidence="1">Putative Glycerol-3-phosphate responsive antiterminator, GlpP</fullName>
    </submittedName>
</protein>
<accession>A0A2N9L3Q4</accession>
<dbReference type="InterPro" id="IPR006699">
    <property type="entry name" value="GlpP"/>
</dbReference>
<dbReference type="InterPro" id="IPR013785">
    <property type="entry name" value="Aldolase_TIM"/>
</dbReference>
<sequence>MGNTGFRNGAAAALTPLSVFCKETPIIPAIRKPELVDQAIASRSRLIYLLTGDPENVEAMISRIVAAAKVPIVNLDLLNGFSRDKYAVNYLKRVGAGGIISTHLDPLRHALAIGLYGIQRTFLLDSGAMDTISNQLKNSPVHALEILPALVAPKMLERVRAISPGLPVVGGGLIQNMKEVEALLAQGLSAVSTSHPEMWIK</sequence>
<dbReference type="Proteomes" id="UP000239735">
    <property type="component" value="Unassembled WGS sequence"/>
</dbReference>
<dbReference type="PANTHER" id="PTHR35787:SF1">
    <property type="entry name" value="GLYCEROL UPTAKE OPERON ANTITERMINATOR REGULATORY PROTEIN"/>
    <property type="match status" value="1"/>
</dbReference>
<dbReference type="GO" id="GO:0006355">
    <property type="term" value="P:regulation of DNA-templated transcription"/>
    <property type="evidence" value="ECO:0007669"/>
    <property type="project" value="InterPro"/>
</dbReference>
<evidence type="ECO:0000313" key="1">
    <source>
        <dbReference type="EMBL" id="SPE17932.1"/>
    </source>
</evidence>
<dbReference type="OrthoDB" id="119933at2"/>
<dbReference type="EMBL" id="OKRB01000024">
    <property type="protein sequence ID" value="SPE17932.1"/>
    <property type="molecule type" value="Genomic_DNA"/>
</dbReference>
<dbReference type="PANTHER" id="PTHR35787">
    <property type="entry name" value="GLYCEROL UPTAKE OPERON ANTITERMINATOR REGULATORY PROTEIN"/>
    <property type="match status" value="1"/>
</dbReference>
<proteinExistence type="predicted"/>
<name>A0A2N9L3Q4_9BACT</name>
<organism evidence="1 2">
    <name type="scientific">Candidatus Sulfuritelmatomonas gaucii</name>
    <dbReference type="NCBI Taxonomy" id="2043161"/>
    <lineage>
        <taxon>Bacteria</taxon>
        <taxon>Pseudomonadati</taxon>
        <taxon>Acidobacteriota</taxon>
        <taxon>Terriglobia</taxon>
        <taxon>Terriglobales</taxon>
        <taxon>Acidobacteriaceae</taxon>
        <taxon>Candidatus Sulfuritelmatomonas</taxon>
    </lineage>
</organism>
<evidence type="ECO:0000313" key="2">
    <source>
        <dbReference type="Proteomes" id="UP000239735"/>
    </source>
</evidence>
<dbReference type="Gene3D" id="3.20.20.70">
    <property type="entry name" value="Aldolase class I"/>
    <property type="match status" value="1"/>
</dbReference>
<reference evidence="2" key="1">
    <citation type="submission" date="2018-02" db="EMBL/GenBank/DDBJ databases">
        <authorList>
            <person name="Hausmann B."/>
        </authorList>
    </citation>
    <scope>NUCLEOTIDE SEQUENCE [LARGE SCALE GENOMIC DNA]</scope>
    <source>
        <strain evidence="2">Peat soil MAG SbA5</strain>
    </source>
</reference>
<gene>
    <name evidence="1" type="ORF">SBA5_120008</name>
</gene>
<dbReference type="AlphaFoldDB" id="A0A2N9L3Q4"/>
<dbReference type="Pfam" id="PF04309">
    <property type="entry name" value="G3P_antiterm"/>
    <property type="match status" value="1"/>
</dbReference>
<dbReference type="PIRSF" id="PIRSF016897">
    <property type="entry name" value="GlpP"/>
    <property type="match status" value="1"/>
</dbReference>
<dbReference type="SUPFAM" id="SSF110391">
    <property type="entry name" value="GlpP-like"/>
    <property type="match status" value="1"/>
</dbReference>